<comment type="similarity">
    <text evidence="4">Belongs to the GST superfamily.</text>
</comment>
<dbReference type="SUPFAM" id="SSF47616">
    <property type="entry name" value="GST C-terminal domain-like"/>
    <property type="match status" value="1"/>
</dbReference>
<evidence type="ECO:0000256" key="2">
    <source>
        <dbReference type="ARBA" id="ARBA00022679"/>
    </source>
</evidence>
<dbReference type="EC" id="2.5.1.18" evidence="1"/>
<keyword evidence="2 7" id="KW-0808">Transferase</keyword>
<dbReference type="Gene3D" id="3.40.30.10">
    <property type="entry name" value="Glutaredoxin"/>
    <property type="match status" value="1"/>
</dbReference>
<dbReference type="InterPro" id="IPR045074">
    <property type="entry name" value="GST_C_Tau"/>
</dbReference>
<dbReference type="InterPro" id="IPR040079">
    <property type="entry name" value="Glutathione_S-Trfase"/>
</dbReference>
<dbReference type="InterPro" id="IPR004046">
    <property type="entry name" value="GST_C"/>
</dbReference>
<dbReference type="CDD" id="cd03185">
    <property type="entry name" value="GST_C_Tau"/>
    <property type="match status" value="1"/>
</dbReference>
<evidence type="ECO:0000313" key="8">
    <source>
        <dbReference type="Proteomes" id="UP000288805"/>
    </source>
</evidence>
<dbReference type="Gene3D" id="1.20.1050.10">
    <property type="match status" value="1"/>
</dbReference>
<dbReference type="InterPro" id="IPR004045">
    <property type="entry name" value="Glutathione_S-Trfase_N"/>
</dbReference>
<comment type="catalytic activity">
    <reaction evidence="3">
        <text>RX + glutathione = an S-substituted glutathione + a halide anion + H(+)</text>
        <dbReference type="Rhea" id="RHEA:16437"/>
        <dbReference type="ChEBI" id="CHEBI:15378"/>
        <dbReference type="ChEBI" id="CHEBI:16042"/>
        <dbReference type="ChEBI" id="CHEBI:17792"/>
        <dbReference type="ChEBI" id="CHEBI:57925"/>
        <dbReference type="ChEBI" id="CHEBI:90779"/>
        <dbReference type="EC" id="2.5.1.18"/>
    </reaction>
</comment>
<dbReference type="InterPro" id="IPR036249">
    <property type="entry name" value="Thioredoxin-like_sf"/>
</dbReference>
<dbReference type="PANTHER" id="PTHR11260">
    <property type="entry name" value="GLUTATHIONE S-TRANSFERASE, GST, SUPERFAMILY, GST DOMAIN CONTAINING"/>
    <property type="match status" value="1"/>
</dbReference>
<dbReference type="SFLD" id="SFLDS00019">
    <property type="entry name" value="Glutathione_Transferase_(cytos"/>
    <property type="match status" value="1"/>
</dbReference>
<name>A0A438JQZ5_VITVI</name>
<organism evidence="7 8">
    <name type="scientific">Vitis vinifera</name>
    <name type="common">Grape</name>
    <dbReference type="NCBI Taxonomy" id="29760"/>
    <lineage>
        <taxon>Eukaryota</taxon>
        <taxon>Viridiplantae</taxon>
        <taxon>Streptophyta</taxon>
        <taxon>Embryophyta</taxon>
        <taxon>Tracheophyta</taxon>
        <taxon>Spermatophyta</taxon>
        <taxon>Magnoliopsida</taxon>
        <taxon>eudicotyledons</taxon>
        <taxon>Gunneridae</taxon>
        <taxon>Pentapetalae</taxon>
        <taxon>rosids</taxon>
        <taxon>Vitales</taxon>
        <taxon>Vitaceae</taxon>
        <taxon>Viteae</taxon>
        <taxon>Vitis</taxon>
    </lineage>
</organism>
<dbReference type="InterPro" id="IPR036282">
    <property type="entry name" value="Glutathione-S-Trfase_C_sf"/>
</dbReference>
<evidence type="ECO:0000256" key="4">
    <source>
        <dbReference type="RuleBase" id="RU003494"/>
    </source>
</evidence>
<evidence type="ECO:0000259" key="6">
    <source>
        <dbReference type="PROSITE" id="PS50405"/>
    </source>
</evidence>
<evidence type="ECO:0000313" key="7">
    <source>
        <dbReference type="EMBL" id="RVX11374.1"/>
    </source>
</evidence>
<comment type="caution">
    <text evidence="7">The sequence shown here is derived from an EMBL/GenBank/DDBJ whole genome shotgun (WGS) entry which is preliminary data.</text>
</comment>
<dbReference type="InterPro" id="IPR010987">
    <property type="entry name" value="Glutathione-S-Trfase_C-like"/>
</dbReference>
<evidence type="ECO:0000256" key="3">
    <source>
        <dbReference type="ARBA" id="ARBA00047960"/>
    </source>
</evidence>
<dbReference type="EMBL" id="QGNW01000031">
    <property type="protein sequence ID" value="RVX11374.1"/>
    <property type="molecule type" value="Genomic_DNA"/>
</dbReference>
<protein>
    <recommendedName>
        <fullName evidence="1">glutathione transferase</fullName>
        <ecNumber evidence="1">2.5.1.18</ecNumber>
    </recommendedName>
</protein>
<dbReference type="InterPro" id="IPR045073">
    <property type="entry name" value="Omega/Tau-like"/>
</dbReference>
<dbReference type="Pfam" id="PF00043">
    <property type="entry name" value="GST_C"/>
    <property type="match status" value="1"/>
</dbReference>
<dbReference type="PROSITE" id="PS50404">
    <property type="entry name" value="GST_NTER"/>
    <property type="match status" value="1"/>
</dbReference>
<dbReference type="SFLD" id="SFLDG00358">
    <property type="entry name" value="Main_(cytGST)"/>
    <property type="match status" value="1"/>
</dbReference>
<feature type="domain" description="GST C-terminal" evidence="6">
    <location>
        <begin position="92"/>
        <end position="216"/>
    </location>
</feature>
<reference evidence="7 8" key="1">
    <citation type="journal article" date="2018" name="PLoS Genet.">
        <title>Population sequencing reveals clonal diversity and ancestral inbreeding in the grapevine cultivar Chardonnay.</title>
        <authorList>
            <person name="Roach M.J."/>
            <person name="Johnson D.L."/>
            <person name="Bohlmann J."/>
            <person name="van Vuuren H.J."/>
            <person name="Jones S.J."/>
            <person name="Pretorius I.S."/>
            <person name="Schmidt S.A."/>
            <person name="Borneman A.R."/>
        </authorList>
    </citation>
    <scope>NUCLEOTIDE SEQUENCE [LARGE SCALE GENOMIC DNA]</scope>
    <source>
        <strain evidence="8">cv. Chardonnay</strain>
        <tissue evidence="7">Leaf</tissue>
    </source>
</reference>
<dbReference type="PANTHER" id="PTHR11260:SF762">
    <property type="entry name" value="GLUTATHIONE TRANSFERASE"/>
    <property type="match status" value="1"/>
</dbReference>
<dbReference type="FunFam" id="3.40.30.10:FF:000014">
    <property type="entry name" value="Tau class glutathione S-transferase"/>
    <property type="match status" value="1"/>
</dbReference>
<dbReference type="PROSITE" id="PS50405">
    <property type="entry name" value="GST_CTER"/>
    <property type="match status" value="1"/>
</dbReference>
<dbReference type="GO" id="GO:0004364">
    <property type="term" value="F:glutathione transferase activity"/>
    <property type="evidence" value="ECO:0007669"/>
    <property type="project" value="UniProtKB-EC"/>
</dbReference>
<dbReference type="AlphaFoldDB" id="A0A438JQZ5"/>
<accession>A0A438JQZ5</accession>
<dbReference type="Proteomes" id="UP000288805">
    <property type="component" value="Unassembled WGS sequence"/>
</dbReference>
<gene>
    <name evidence="7" type="primary">HSP26-A_19</name>
    <name evidence="7" type="ORF">CK203_019580</name>
</gene>
<evidence type="ECO:0000256" key="1">
    <source>
        <dbReference type="ARBA" id="ARBA00012452"/>
    </source>
</evidence>
<sequence>MISKHYGRRIETFQNRSSVFALRIVWALKIKGVEYETIFEDLSNKSPSLLQYNPVHKKVPVLVHNGKPIAESLVILEYIDETWRETPLLPEDPYERAMARFWAKFGDDKVLTTIVWGVFFKEGKEQEEAMVEAMEHLQFLEDELKGKRFFGGERIGFVDLALGWLANMISIFEEVAGLKMVDEDKFPLLAAWMQEFADSPIIKDNWPPRDKMIAKFQALRDAKLAASASK</sequence>
<dbReference type="GO" id="GO:0006749">
    <property type="term" value="P:glutathione metabolic process"/>
    <property type="evidence" value="ECO:0007669"/>
    <property type="project" value="InterPro"/>
</dbReference>
<dbReference type="FunFam" id="1.20.1050.10:FF:000012">
    <property type="entry name" value="Tau class glutathione S-transferase"/>
    <property type="match status" value="1"/>
</dbReference>
<dbReference type="SFLD" id="SFLDG01152">
    <property type="entry name" value="Main.3:_Omega-_and_Tau-like"/>
    <property type="match status" value="1"/>
</dbReference>
<dbReference type="SUPFAM" id="SSF52833">
    <property type="entry name" value="Thioredoxin-like"/>
    <property type="match status" value="1"/>
</dbReference>
<proteinExistence type="inferred from homology"/>
<feature type="domain" description="GST N-terminal" evidence="5">
    <location>
        <begin position="8"/>
        <end position="87"/>
    </location>
</feature>
<dbReference type="CDD" id="cd03058">
    <property type="entry name" value="GST_N_Tau"/>
    <property type="match status" value="1"/>
</dbReference>
<dbReference type="Pfam" id="PF02798">
    <property type="entry name" value="GST_N"/>
    <property type="match status" value="1"/>
</dbReference>
<evidence type="ECO:0000259" key="5">
    <source>
        <dbReference type="PROSITE" id="PS50404"/>
    </source>
</evidence>